<dbReference type="RefSeq" id="WP_152590046.1">
    <property type="nucleotide sequence ID" value="NZ_CP045226.1"/>
</dbReference>
<feature type="region of interest" description="Disordered" evidence="1">
    <location>
        <begin position="492"/>
        <end position="512"/>
    </location>
</feature>
<dbReference type="Proteomes" id="UP000326678">
    <property type="component" value="Chromosome Gxm1"/>
</dbReference>
<dbReference type="AlphaFoldDB" id="A0A5P8W634"/>
<dbReference type="InterPro" id="IPR049868">
    <property type="entry name" value="V_Cas12k"/>
</dbReference>
<gene>
    <name evidence="2" type="ORF">GXM_05554</name>
</gene>
<evidence type="ECO:0000313" key="3">
    <source>
        <dbReference type="Proteomes" id="UP000326678"/>
    </source>
</evidence>
<evidence type="ECO:0000313" key="2">
    <source>
        <dbReference type="EMBL" id="QFS48062.1"/>
    </source>
</evidence>
<dbReference type="KEGG" id="nsh:GXM_05554"/>
<dbReference type="NCBIfam" id="NF038191">
    <property type="entry name" value="V_Cas12k"/>
    <property type="match status" value="1"/>
</dbReference>
<proteinExistence type="predicted"/>
<sequence>MSVITIQCRLVASEDTRRYLWQLMAEKNTPLINELLEQVRMHPDMEEWLKKGKLPNGVIKPLCDSLSTQERFVNQPKRFYKSAIEVVEYIYKSWLALQKERQQKIDKKEHWLNMLKSDVELEQESNFSLKIIRAKAIKILPQYIAKVEEIHKQNITNKNVNKRKKSKNNNYTLFDILFKAYDQAKIPLNRCAIAYVLKNNCQVSEEEEDPNRYALRRSKKLKEIERLKEQLKSRIPSGRDLTGQEWLQSLLVATTNVPESENQFKIWQKHLLQNPSSIPFPVQFTSNEDLIWSKNEKGRICVSFSGKEFNNPSFEIYCDNKQIHWFQRFLEDQSIKRNNKDQHSSSLFTLRSGRIAWQHNEGNDLPWNIHRLTLYCSVDTRLWTIEGTQEFRQEKVDEITQKLADIEKKESLNKNQQIYVKRLNSTLTKIDTTYPRPNQNLYQGKTSILIGVSLGLEKPATIAIVDCPTNKVLAYRSVKQLLGDNYKLLNRQRQQQQRNSHERHKAQKSNTQIKLSESELGKHIDNLLAQAIITLAKTYQAGSIVLPTMKNVREGIQSEIEARAVKRCPNYKEGQQQYAKQYRQSIHRWSYNRLIECIQSQAAKANISIEQGPQPIRGSPQEKARDLAIAAYHFRQNKS</sequence>
<dbReference type="EMBL" id="CP045226">
    <property type="protein sequence ID" value="QFS48062.1"/>
    <property type="molecule type" value="Genomic_DNA"/>
</dbReference>
<reference evidence="2 3" key="1">
    <citation type="submission" date="2019-10" db="EMBL/GenBank/DDBJ databases">
        <title>Genomic and transcriptomic insights into the perfect genentic adaptation of a filamentous nitrogen-fixing cyanobacterium to rice fields.</title>
        <authorList>
            <person name="Chen Z."/>
        </authorList>
    </citation>
    <scope>NUCLEOTIDE SEQUENCE [LARGE SCALE GENOMIC DNA]</scope>
    <source>
        <strain evidence="2">CCNUC1</strain>
    </source>
</reference>
<accession>A0A5P8W634</accession>
<organism evidence="2 3">
    <name type="scientific">Nostoc sphaeroides CCNUC1</name>
    <dbReference type="NCBI Taxonomy" id="2653204"/>
    <lineage>
        <taxon>Bacteria</taxon>
        <taxon>Bacillati</taxon>
        <taxon>Cyanobacteriota</taxon>
        <taxon>Cyanophyceae</taxon>
        <taxon>Nostocales</taxon>
        <taxon>Nostocaceae</taxon>
        <taxon>Nostoc</taxon>
    </lineage>
</organism>
<keyword evidence="3" id="KW-1185">Reference proteome</keyword>
<name>A0A5P8W634_9NOSO</name>
<protein>
    <submittedName>
        <fullName evidence="2">Uncharacterized protein</fullName>
    </submittedName>
</protein>
<evidence type="ECO:0000256" key="1">
    <source>
        <dbReference type="SAM" id="MobiDB-lite"/>
    </source>
</evidence>